<feature type="domain" description="Histidine kinase/HSP90-like ATPase" evidence="11">
    <location>
        <begin position="330"/>
        <end position="416"/>
    </location>
</feature>
<keyword evidence="4" id="KW-0808">Transferase</keyword>
<keyword evidence="6 13" id="KW-0418">Kinase</keyword>
<name>A0ABN3TCD2_9ACTN</name>
<protein>
    <recommendedName>
        <fullName evidence="2">histidine kinase</fullName>
        <ecNumber evidence="2">2.7.13.3</ecNumber>
    </recommendedName>
</protein>
<keyword evidence="9" id="KW-0175">Coiled coil</keyword>
<evidence type="ECO:0000256" key="1">
    <source>
        <dbReference type="ARBA" id="ARBA00000085"/>
    </source>
</evidence>
<keyword evidence="7" id="KW-0067">ATP-binding</keyword>
<evidence type="ECO:0000256" key="6">
    <source>
        <dbReference type="ARBA" id="ARBA00022777"/>
    </source>
</evidence>
<dbReference type="CDD" id="cd16917">
    <property type="entry name" value="HATPase_UhpB-NarQ-NarX-like"/>
    <property type="match status" value="1"/>
</dbReference>
<dbReference type="PANTHER" id="PTHR24421">
    <property type="entry name" value="NITRATE/NITRITE SENSOR PROTEIN NARX-RELATED"/>
    <property type="match status" value="1"/>
</dbReference>
<dbReference type="InterPro" id="IPR050482">
    <property type="entry name" value="Sensor_HK_TwoCompSys"/>
</dbReference>
<keyword evidence="14" id="KW-1185">Reference proteome</keyword>
<reference evidence="13 14" key="1">
    <citation type="journal article" date="2019" name="Int. J. Syst. Evol. Microbiol.">
        <title>The Global Catalogue of Microorganisms (GCM) 10K type strain sequencing project: providing services to taxonomists for standard genome sequencing and annotation.</title>
        <authorList>
            <consortium name="The Broad Institute Genomics Platform"/>
            <consortium name="The Broad Institute Genome Sequencing Center for Infectious Disease"/>
            <person name="Wu L."/>
            <person name="Ma J."/>
        </authorList>
    </citation>
    <scope>NUCLEOTIDE SEQUENCE [LARGE SCALE GENOMIC DNA]</scope>
    <source>
        <strain evidence="13 14">JCM 6835</strain>
    </source>
</reference>
<accession>A0ABN3TCD2</accession>
<comment type="caution">
    <text evidence="13">The sequence shown here is derived from an EMBL/GenBank/DDBJ whole genome shotgun (WGS) entry which is preliminary data.</text>
</comment>
<feature type="transmembrane region" description="Helical" evidence="10">
    <location>
        <begin position="28"/>
        <end position="47"/>
    </location>
</feature>
<dbReference type="EMBL" id="BAAATE010000049">
    <property type="protein sequence ID" value="GAA2697833.1"/>
    <property type="molecule type" value="Genomic_DNA"/>
</dbReference>
<keyword evidence="10" id="KW-0472">Membrane</keyword>
<evidence type="ECO:0000256" key="8">
    <source>
        <dbReference type="ARBA" id="ARBA00023012"/>
    </source>
</evidence>
<evidence type="ECO:0000256" key="10">
    <source>
        <dbReference type="SAM" id="Phobius"/>
    </source>
</evidence>
<dbReference type="Pfam" id="PF07730">
    <property type="entry name" value="HisKA_3"/>
    <property type="match status" value="1"/>
</dbReference>
<dbReference type="EC" id="2.7.13.3" evidence="2"/>
<feature type="transmembrane region" description="Helical" evidence="10">
    <location>
        <begin position="53"/>
        <end position="71"/>
    </location>
</feature>
<keyword evidence="8" id="KW-0902">Two-component regulatory system</keyword>
<organism evidence="13 14">
    <name type="scientific">Nonomuraea recticatena</name>
    <dbReference type="NCBI Taxonomy" id="46178"/>
    <lineage>
        <taxon>Bacteria</taxon>
        <taxon>Bacillati</taxon>
        <taxon>Actinomycetota</taxon>
        <taxon>Actinomycetes</taxon>
        <taxon>Streptosporangiales</taxon>
        <taxon>Streptosporangiaceae</taxon>
        <taxon>Nonomuraea</taxon>
    </lineage>
</organism>
<dbReference type="PANTHER" id="PTHR24421:SF10">
    <property type="entry name" value="NITRATE_NITRITE SENSOR PROTEIN NARQ"/>
    <property type="match status" value="1"/>
</dbReference>
<evidence type="ECO:0000256" key="5">
    <source>
        <dbReference type="ARBA" id="ARBA00022741"/>
    </source>
</evidence>
<comment type="catalytic activity">
    <reaction evidence="1">
        <text>ATP + protein L-histidine = ADP + protein N-phospho-L-histidine.</text>
        <dbReference type="EC" id="2.7.13.3"/>
    </reaction>
</comment>
<dbReference type="Gene3D" id="1.20.5.1930">
    <property type="match status" value="1"/>
</dbReference>
<evidence type="ECO:0000259" key="12">
    <source>
        <dbReference type="Pfam" id="PF07730"/>
    </source>
</evidence>
<dbReference type="Proteomes" id="UP001501666">
    <property type="component" value="Unassembled WGS sequence"/>
</dbReference>
<evidence type="ECO:0000256" key="7">
    <source>
        <dbReference type="ARBA" id="ARBA00022840"/>
    </source>
</evidence>
<sequence length="425" mass="44590">MVGVRESPSPAGAVVDSFFNRHQVSADAMLAVLLVLPLGLVSLSLLRASDSPLSLRLLAGLGLLVLHGCVVPRRLRPLAAYGVAAVAMLLLVALPPLHDPTGGAYYPAVLLPSTLVFGLLLYTASGRLGLLPSLVCLAVALTGVVLVLSRLWNPASWGGSSGSYELVAWRIGLSVGLVAAVACFWSLGRLSRMRVLFLSELRAKAERAEADRVRERKEAARAERDRISREMHDVVSHSLAVMVSQAEGGRLSDPDSPGAGVFATIAGVGREALRDMRGLLGVLRTDGGTSPQPGLGDLSDLLDHVRDTGVRVAVQEVGDARPLRPAVDLTAYRVIQEGLTNVIKHAGATAAADMMLAWRPDGLHITITNDGDGPPAEEAGVGLTGMRERLSMVGGTLEAGRRPGAGFELSATVPYEPRSLPSSGS</sequence>
<feature type="transmembrane region" description="Helical" evidence="10">
    <location>
        <begin position="168"/>
        <end position="187"/>
    </location>
</feature>
<keyword evidence="10" id="KW-1133">Transmembrane helix</keyword>
<dbReference type="Pfam" id="PF02518">
    <property type="entry name" value="HATPase_c"/>
    <property type="match status" value="1"/>
</dbReference>
<evidence type="ECO:0000256" key="2">
    <source>
        <dbReference type="ARBA" id="ARBA00012438"/>
    </source>
</evidence>
<dbReference type="SUPFAM" id="SSF55874">
    <property type="entry name" value="ATPase domain of HSP90 chaperone/DNA topoisomerase II/histidine kinase"/>
    <property type="match status" value="1"/>
</dbReference>
<keyword evidence="5" id="KW-0547">Nucleotide-binding</keyword>
<evidence type="ECO:0000313" key="14">
    <source>
        <dbReference type="Proteomes" id="UP001501666"/>
    </source>
</evidence>
<evidence type="ECO:0000259" key="11">
    <source>
        <dbReference type="Pfam" id="PF02518"/>
    </source>
</evidence>
<feature type="transmembrane region" description="Helical" evidence="10">
    <location>
        <begin position="78"/>
        <end position="98"/>
    </location>
</feature>
<evidence type="ECO:0000313" key="13">
    <source>
        <dbReference type="EMBL" id="GAA2697833.1"/>
    </source>
</evidence>
<evidence type="ECO:0000256" key="4">
    <source>
        <dbReference type="ARBA" id="ARBA00022679"/>
    </source>
</evidence>
<keyword evidence="3" id="KW-0597">Phosphoprotein</keyword>
<dbReference type="GO" id="GO:0016301">
    <property type="term" value="F:kinase activity"/>
    <property type="evidence" value="ECO:0007669"/>
    <property type="project" value="UniProtKB-KW"/>
</dbReference>
<evidence type="ECO:0000256" key="9">
    <source>
        <dbReference type="SAM" id="Coils"/>
    </source>
</evidence>
<gene>
    <name evidence="13" type="ORF">GCM10010412_093040</name>
</gene>
<dbReference type="Gene3D" id="3.30.565.10">
    <property type="entry name" value="Histidine kinase-like ATPase, C-terminal domain"/>
    <property type="match status" value="1"/>
</dbReference>
<feature type="transmembrane region" description="Helical" evidence="10">
    <location>
        <begin position="129"/>
        <end position="148"/>
    </location>
</feature>
<feature type="coiled-coil region" evidence="9">
    <location>
        <begin position="198"/>
        <end position="230"/>
    </location>
</feature>
<feature type="domain" description="Signal transduction histidine kinase subgroup 3 dimerisation and phosphoacceptor" evidence="12">
    <location>
        <begin position="223"/>
        <end position="286"/>
    </location>
</feature>
<dbReference type="InterPro" id="IPR036890">
    <property type="entry name" value="HATPase_C_sf"/>
</dbReference>
<dbReference type="InterPro" id="IPR011712">
    <property type="entry name" value="Sig_transdc_His_kin_sub3_dim/P"/>
</dbReference>
<dbReference type="InterPro" id="IPR003594">
    <property type="entry name" value="HATPase_dom"/>
</dbReference>
<keyword evidence="10" id="KW-0812">Transmembrane</keyword>
<feature type="transmembrane region" description="Helical" evidence="10">
    <location>
        <begin position="104"/>
        <end position="122"/>
    </location>
</feature>
<evidence type="ECO:0000256" key="3">
    <source>
        <dbReference type="ARBA" id="ARBA00022553"/>
    </source>
</evidence>
<proteinExistence type="predicted"/>